<sequence>MADFHLQALNEAGQGNWQKSHDMVENFDDAFSCLIHGFLHRQEGDMPNARYWYNRAGQSMPNNSLDDEFVRIYELVSAEDGL</sequence>
<dbReference type="OrthoDB" id="370799at2"/>
<reference evidence="1 2" key="1">
    <citation type="submission" date="2016-08" db="EMBL/GenBank/DDBJ databases">
        <authorList>
            <person name="Seilhamer J.J."/>
        </authorList>
    </citation>
    <scope>NUCLEOTIDE SEQUENCE [LARGE SCALE GENOMIC DNA]</scope>
    <source>
        <strain evidence="1 2">KCTC 42603</strain>
    </source>
</reference>
<name>A0A1E7ZEH8_9ALTE</name>
<dbReference type="EMBL" id="MDHN01000010">
    <property type="protein sequence ID" value="OFC71852.1"/>
    <property type="molecule type" value="Genomic_DNA"/>
</dbReference>
<keyword evidence="2" id="KW-1185">Reference proteome</keyword>
<organism evidence="1 2">
    <name type="scientific">Alteromonas confluentis</name>
    <dbReference type="NCBI Taxonomy" id="1656094"/>
    <lineage>
        <taxon>Bacteria</taxon>
        <taxon>Pseudomonadati</taxon>
        <taxon>Pseudomonadota</taxon>
        <taxon>Gammaproteobacteria</taxon>
        <taxon>Alteromonadales</taxon>
        <taxon>Alteromonadaceae</taxon>
        <taxon>Alteromonas/Salinimonas group</taxon>
        <taxon>Alteromonas</taxon>
    </lineage>
</organism>
<comment type="caution">
    <text evidence="1">The sequence shown here is derived from an EMBL/GenBank/DDBJ whole genome shotgun (WGS) entry which is preliminary data.</text>
</comment>
<dbReference type="RefSeq" id="WP_070124207.1">
    <property type="nucleotide sequence ID" value="NZ_MDHN01000010.1"/>
</dbReference>
<dbReference type="STRING" id="1656094.BFC18_06785"/>
<protein>
    <submittedName>
        <fullName evidence="1">Uncharacterized protein</fullName>
    </submittedName>
</protein>
<proteinExistence type="predicted"/>
<evidence type="ECO:0000313" key="1">
    <source>
        <dbReference type="EMBL" id="OFC71852.1"/>
    </source>
</evidence>
<dbReference type="Proteomes" id="UP000175691">
    <property type="component" value="Unassembled WGS sequence"/>
</dbReference>
<accession>A0A1E7ZEH8</accession>
<evidence type="ECO:0000313" key="2">
    <source>
        <dbReference type="Proteomes" id="UP000175691"/>
    </source>
</evidence>
<dbReference type="AlphaFoldDB" id="A0A1E7ZEH8"/>
<gene>
    <name evidence="1" type="ORF">BFC18_06785</name>
</gene>